<feature type="region of interest" description="Disordered" evidence="1">
    <location>
        <begin position="1"/>
        <end position="42"/>
    </location>
</feature>
<feature type="compositionally biased region" description="Basic and acidic residues" evidence="1">
    <location>
        <begin position="28"/>
        <end position="37"/>
    </location>
</feature>
<feature type="compositionally biased region" description="Polar residues" evidence="1">
    <location>
        <begin position="1"/>
        <end position="25"/>
    </location>
</feature>
<keyword evidence="3" id="KW-1185">Reference proteome</keyword>
<organism evidence="2 3">
    <name type="scientific">Mya arenaria</name>
    <name type="common">Soft-shell clam</name>
    <dbReference type="NCBI Taxonomy" id="6604"/>
    <lineage>
        <taxon>Eukaryota</taxon>
        <taxon>Metazoa</taxon>
        <taxon>Spiralia</taxon>
        <taxon>Lophotrochozoa</taxon>
        <taxon>Mollusca</taxon>
        <taxon>Bivalvia</taxon>
        <taxon>Autobranchia</taxon>
        <taxon>Heteroconchia</taxon>
        <taxon>Euheterodonta</taxon>
        <taxon>Imparidentia</taxon>
        <taxon>Neoheterodontei</taxon>
        <taxon>Myida</taxon>
        <taxon>Myoidea</taxon>
        <taxon>Myidae</taxon>
        <taxon>Mya</taxon>
    </lineage>
</organism>
<evidence type="ECO:0000313" key="2">
    <source>
        <dbReference type="EMBL" id="WAR14673.1"/>
    </source>
</evidence>
<sequence length="276" mass="31575">MGNLISHFQSPQADTADSGTESAGTNRRIREDSETRRGHSGYSLRCTRATQYDEEDLVENFRSEIIKAKINRRLIPNTHTMLYDTVSGSLMFHLKWTSQAWRQLSVERLREVLGKVVNILMEEGSKEDIESQTWNVEVCTIPNALNVRPSTAECDKRPLEKNTLHSETSAGVQLGQCTVVKEKDTKDANQKEKFADTIGYESFLTTIRRYIFCGSKDRLKSERLEPKQIPTDDSADNDNDVKIFRGRNNLPVDETSFQDEGYFTIKIDKQSKQEKL</sequence>
<accession>A0ABY7EXK6</accession>
<evidence type="ECO:0000256" key="1">
    <source>
        <dbReference type="SAM" id="MobiDB-lite"/>
    </source>
</evidence>
<dbReference type="EMBL" id="CP111020">
    <property type="protein sequence ID" value="WAR14673.1"/>
    <property type="molecule type" value="Genomic_DNA"/>
</dbReference>
<evidence type="ECO:0000313" key="3">
    <source>
        <dbReference type="Proteomes" id="UP001164746"/>
    </source>
</evidence>
<dbReference type="Proteomes" id="UP001164746">
    <property type="component" value="Chromosome 9"/>
</dbReference>
<protein>
    <submittedName>
        <fullName evidence="2">Uncharacterized protein</fullName>
    </submittedName>
</protein>
<name>A0ABY7EXK6_MYAAR</name>
<proteinExistence type="predicted"/>
<reference evidence="2" key="1">
    <citation type="submission" date="2022-11" db="EMBL/GenBank/DDBJ databases">
        <title>Centuries of genome instability and evolution in soft-shell clam transmissible cancer (bioRxiv).</title>
        <authorList>
            <person name="Hart S.F.M."/>
            <person name="Yonemitsu M.A."/>
            <person name="Giersch R.M."/>
            <person name="Beal B.F."/>
            <person name="Arriagada G."/>
            <person name="Davis B.W."/>
            <person name="Ostrander E.A."/>
            <person name="Goff S.P."/>
            <person name="Metzger M.J."/>
        </authorList>
    </citation>
    <scope>NUCLEOTIDE SEQUENCE</scope>
    <source>
        <strain evidence="2">MELC-2E11</strain>
        <tissue evidence="2">Siphon/mantle</tissue>
    </source>
</reference>
<gene>
    <name evidence="2" type="ORF">MAR_004778</name>
</gene>